<dbReference type="PANTHER" id="PTHR45689">
    <property type="entry name" value="I[[H]] CHANNEL, ISOFORM E"/>
    <property type="match status" value="1"/>
</dbReference>
<feature type="compositionally biased region" description="Basic and acidic residues" evidence="1">
    <location>
        <begin position="1011"/>
        <end position="1026"/>
    </location>
</feature>
<protein>
    <submittedName>
        <fullName evidence="4">Cyclic nucleotide-binding domain protein</fullName>
    </submittedName>
</protein>
<feature type="domain" description="Cyclic nucleotide-binding" evidence="3">
    <location>
        <begin position="176"/>
        <end position="302"/>
    </location>
</feature>
<feature type="signal peptide" evidence="2">
    <location>
        <begin position="1"/>
        <end position="17"/>
    </location>
</feature>
<feature type="region of interest" description="Disordered" evidence="1">
    <location>
        <begin position="416"/>
        <end position="435"/>
    </location>
</feature>
<dbReference type="KEGG" id="tet:TTHERM_00195960"/>
<feature type="compositionally biased region" description="Basic and acidic residues" evidence="1">
    <location>
        <begin position="416"/>
        <end position="428"/>
    </location>
</feature>
<organism evidence="4 5">
    <name type="scientific">Tetrahymena thermophila (strain SB210)</name>
    <dbReference type="NCBI Taxonomy" id="312017"/>
    <lineage>
        <taxon>Eukaryota</taxon>
        <taxon>Sar</taxon>
        <taxon>Alveolata</taxon>
        <taxon>Ciliophora</taxon>
        <taxon>Intramacronucleata</taxon>
        <taxon>Oligohymenophorea</taxon>
        <taxon>Hymenostomatida</taxon>
        <taxon>Tetrahymenina</taxon>
        <taxon>Tetrahymenidae</taxon>
        <taxon>Tetrahymena</taxon>
    </lineage>
</organism>
<sequence>MMIAHILSCLWIFLAESLQHRNIQTWLKSSEVNVTPWHEIYINSYYFTVVTMVTVGYGDVIPISYEEKTVSILFMLFLCGIFGYSMNTVGSIIQSLNEDHAQIRQNMSIINQFMNRTKVSKKTQNAIREYLEYYWSEQRDKNHKQEEQIFEILPENLRQNLLMEGKGIVLKQTAIFRDNFSDAFKQKIVPLIQERHYIPQQLICEQGELDDCDIYFIEKGSVNILLDSYAYEGTPSSKQLFNIILCFIKVPKIDPKQIITLTAGQSFGEISFFTGQPRTAYVKSKEFTTLQIIKRQEFMNELQNFQKDFEQFCNIKDNISIYSDFQLIDLKCLSCQSLNHQLLQCPYVHFLPNHAKLRAQFMSSPPQERVFKNRKLKEKLKSIQLVKKNSTFINRLIEYDTEIEYYFQTYLERESGSEDESKSEHENSSTKQFIDDQNGNQFQFSQFNNIEDLQKRDSNIQSLQQATSQLSQKMIIAEVKQKNMYNDISPTKQSEEIDLFGNQIHRTPSSQVNKGKSRHASYVNKEDEDSLNLQKSRLGSSSYRIESSLGENRKQHIEENFVKPKGKQYYDDIHQGENTDQNQYIQAQIPFAVSQKCLPAYKNSQLKIQKLQDPLSLALQKYQTMLNKILQIFQDMAPNALPQQHELQSPSIKKHFSTNKIQNNVSSKNELQKKNSFNRKQEPKSNLMYKNQSSISNSKAIVSKRSIGRYVPEQDSKQTSNINQSNQFQTKDTNFYLDETNNVQYIQSNQDIQREFYEEFDFDIMKNFEYYFPLNNFEHQMKLMRLNIEQRRKKMLRAHIENMNILKKNKSLAISFHKGKRNSLSSSQNLYTLNRQQNNNDDKEDQSKYKFKAQRESSLFLGDSQKKYDSLSLHQGKKGPQFNLNNLSFNNQIDISQINQKSNKNYKESILNQTNLEFQHIKLNQKNNDIIHNNFDDSFQDKENDIFDGSMNIQDQQINIKKIISDEVMKRVESFNSDLNESNNKEQVFSQKNSFQKQQIKNSLKGFRQYSQDDKQRGSNSKRHLELEIESQTEYSQNRRNINTNDILIGMQNKTKL</sequence>
<dbReference type="Gene3D" id="1.10.287.70">
    <property type="match status" value="1"/>
</dbReference>
<evidence type="ECO:0000259" key="3">
    <source>
        <dbReference type="PROSITE" id="PS50042"/>
    </source>
</evidence>
<dbReference type="EMBL" id="GG662673">
    <property type="protein sequence ID" value="EAR97005.2"/>
    <property type="molecule type" value="Genomic_DNA"/>
</dbReference>
<dbReference type="GO" id="GO:0035725">
    <property type="term" value="P:sodium ion transmembrane transport"/>
    <property type="evidence" value="ECO:0007669"/>
    <property type="project" value="TreeGrafter"/>
</dbReference>
<dbReference type="CDD" id="cd00038">
    <property type="entry name" value="CAP_ED"/>
    <property type="match status" value="1"/>
</dbReference>
<evidence type="ECO:0000256" key="1">
    <source>
        <dbReference type="SAM" id="MobiDB-lite"/>
    </source>
</evidence>
<dbReference type="RefSeq" id="XP_001017250.2">
    <property type="nucleotide sequence ID" value="XM_001017250.2"/>
</dbReference>
<feature type="compositionally biased region" description="Polar residues" evidence="1">
    <location>
        <begin position="658"/>
        <end position="669"/>
    </location>
</feature>
<evidence type="ECO:0000313" key="4">
    <source>
        <dbReference type="EMBL" id="EAR97005.2"/>
    </source>
</evidence>
<dbReference type="HOGENOM" id="CLU_261267_0_0_1"/>
<dbReference type="InterPro" id="IPR014710">
    <property type="entry name" value="RmlC-like_jellyroll"/>
</dbReference>
<keyword evidence="2" id="KW-0732">Signal</keyword>
<dbReference type="FunCoup" id="Q23K38">
    <property type="interactions" value="2"/>
</dbReference>
<dbReference type="GeneID" id="7830588"/>
<evidence type="ECO:0000256" key="2">
    <source>
        <dbReference type="SAM" id="SignalP"/>
    </source>
</evidence>
<dbReference type="PROSITE" id="PS50042">
    <property type="entry name" value="CNMP_BINDING_3"/>
    <property type="match status" value="1"/>
</dbReference>
<dbReference type="GO" id="GO:0003254">
    <property type="term" value="P:regulation of membrane depolarization"/>
    <property type="evidence" value="ECO:0007669"/>
    <property type="project" value="TreeGrafter"/>
</dbReference>
<accession>Q23K38</accession>
<dbReference type="InParanoid" id="Q23K38"/>
<dbReference type="GO" id="GO:0098855">
    <property type="term" value="C:HCN channel complex"/>
    <property type="evidence" value="ECO:0007669"/>
    <property type="project" value="TreeGrafter"/>
</dbReference>
<dbReference type="Pfam" id="PF00027">
    <property type="entry name" value="cNMP_binding"/>
    <property type="match status" value="1"/>
</dbReference>
<keyword evidence="5" id="KW-1185">Reference proteome</keyword>
<dbReference type="PANTHER" id="PTHR45689:SF5">
    <property type="entry name" value="I[[H]] CHANNEL, ISOFORM E"/>
    <property type="match status" value="1"/>
</dbReference>
<name>Q23K38_TETTS</name>
<dbReference type="SUPFAM" id="SSF81324">
    <property type="entry name" value="Voltage-gated potassium channels"/>
    <property type="match status" value="1"/>
</dbReference>
<feature type="chain" id="PRO_5004201699" evidence="2">
    <location>
        <begin position="18"/>
        <end position="1057"/>
    </location>
</feature>
<proteinExistence type="predicted"/>
<dbReference type="InterPro" id="IPR013099">
    <property type="entry name" value="K_chnl_dom"/>
</dbReference>
<feature type="region of interest" description="Disordered" evidence="1">
    <location>
        <begin position="506"/>
        <end position="528"/>
    </location>
</feature>
<dbReference type="InterPro" id="IPR051413">
    <property type="entry name" value="K/Na_HCN_channel"/>
</dbReference>
<dbReference type="InterPro" id="IPR000595">
    <property type="entry name" value="cNMP-bd_dom"/>
</dbReference>
<dbReference type="GO" id="GO:0005249">
    <property type="term" value="F:voltage-gated potassium channel activity"/>
    <property type="evidence" value="ECO:0007669"/>
    <property type="project" value="TreeGrafter"/>
</dbReference>
<dbReference type="Proteomes" id="UP000009168">
    <property type="component" value="Unassembled WGS sequence"/>
</dbReference>
<dbReference type="AlphaFoldDB" id="Q23K38"/>
<evidence type="ECO:0000313" key="5">
    <source>
        <dbReference type="Proteomes" id="UP000009168"/>
    </source>
</evidence>
<gene>
    <name evidence="4" type="ORF">TTHERM_00195960</name>
</gene>
<dbReference type="eggNOG" id="KOG0498">
    <property type="taxonomic scope" value="Eukaryota"/>
</dbReference>
<dbReference type="OrthoDB" id="421226at2759"/>
<dbReference type="Pfam" id="PF07885">
    <property type="entry name" value="Ion_trans_2"/>
    <property type="match status" value="1"/>
</dbReference>
<feature type="region of interest" description="Disordered" evidence="1">
    <location>
        <begin position="1007"/>
        <end position="1026"/>
    </location>
</feature>
<dbReference type="Gene3D" id="2.60.120.10">
    <property type="entry name" value="Jelly Rolls"/>
    <property type="match status" value="1"/>
</dbReference>
<dbReference type="STRING" id="312017.Q23K38"/>
<dbReference type="Gene3D" id="1.10.287.630">
    <property type="entry name" value="Helix hairpin bin"/>
    <property type="match status" value="1"/>
</dbReference>
<dbReference type="SMART" id="SM00100">
    <property type="entry name" value="cNMP"/>
    <property type="match status" value="1"/>
</dbReference>
<feature type="region of interest" description="Disordered" evidence="1">
    <location>
        <begin position="658"/>
        <end position="690"/>
    </location>
</feature>
<dbReference type="SUPFAM" id="SSF51206">
    <property type="entry name" value="cAMP-binding domain-like"/>
    <property type="match status" value="1"/>
</dbReference>
<dbReference type="InterPro" id="IPR018490">
    <property type="entry name" value="cNMP-bd_dom_sf"/>
</dbReference>
<reference evidence="5" key="1">
    <citation type="journal article" date="2006" name="PLoS Biol.">
        <title>Macronuclear genome sequence of the ciliate Tetrahymena thermophila, a model eukaryote.</title>
        <authorList>
            <person name="Eisen J.A."/>
            <person name="Coyne R.S."/>
            <person name="Wu M."/>
            <person name="Wu D."/>
            <person name="Thiagarajan M."/>
            <person name="Wortman J.R."/>
            <person name="Badger J.H."/>
            <person name="Ren Q."/>
            <person name="Amedeo P."/>
            <person name="Jones K.M."/>
            <person name="Tallon L.J."/>
            <person name="Delcher A.L."/>
            <person name="Salzberg S.L."/>
            <person name="Silva J.C."/>
            <person name="Haas B.J."/>
            <person name="Majoros W.H."/>
            <person name="Farzad M."/>
            <person name="Carlton J.M."/>
            <person name="Smith R.K. Jr."/>
            <person name="Garg J."/>
            <person name="Pearlman R.E."/>
            <person name="Karrer K.M."/>
            <person name="Sun L."/>
            <person name="Manning G."/>
            <person name="Elde N.C."/>
            <person name="Turkewitz A.P."/>
            <person name="Asai D.J."/>
            <person name="Wilkes D.E."/>
            <person name="Wang Y."/>
            <person name="Cai H."/>
            <person name="Collins K."/>
            <person name="Stewart B.A."/>
            <person name="Lee S.R."/>
            <person name="Wilamowska K."/>
            <person name="Weinberg Z."/>
            <person name="Ruzzo W.L."/>
            <person name="Wloga D."/>
            <person name="Gaertig J."/>
            <person name="Frankel J."/>
            <person name="Tsao C.-C."/>
            <person name="Gorovsky M.A."/>
            <person name="Keeling P.J."/>
            <person name="Waller R.F."/>
            <person name="Patron N.J."/>
            <person name="Cherry J.M."/>
            <person name="Stover N.A."/>
            <person name="Krieger C.J."/>
            <person name="del Toro C."/>
            <person name="Ryder H.F."/>
            <person name="Williamson S.C."/>
            <person name="Barbeau R.A."/>
            <person name="Hamilton E.P."/>
            <person name="Orias E."/>
        </authorList>
    </citation>
    <scope>NUCLEOTIDE SEQUENCE [LARGE SCALE GENOMIC DNA]</scope>
    <source>
        <strain evidence="5">SB210</strain>
    </source>
</reference>